<keyword evidence="3" id="KW-0407">Ion channel</keyword>
<keyword evidence="1" id="KW-0812">Transmembrane</keyword>
<feature type="transmembrane region" description="Helical" evidence="1">
    <location>
        <begin position="35"/>
        <end position="58"/>
    </location>
</feature>
<feature type="domain" description="Potassium channel" evidence="2">
    <location>
        <begin position="46"/>
        <end position="128"/>
    </location>
</feature>
<keyword evidence="1" id="KW-0472">Membrane</keyword>
<evidence type="ECO:0000313" key="3">
    <source>
        <dbReference type="EMBL" id="TGB00681.1"/>
    </source>
</evidence>
<name>A0A4Z0GV39_9BACI</name>
<keyword evidence="3" id="KW-0813">Transport</keyword>
<evidence type="ECO:0000259" key="2">
    <source>
        <dbReference type="Pfam" id="PF07885"/>
    </source>
</evidence>
<feature type="transmembrane region" description="Helical" evidence="1">
    <location>
        <begin position="108"/>
        <end position="130"/>
    </location>
</feature>
<dbReference type="EMBL" id="SRJC01000012">
    <property type="protein sequence ID" value="TGB00681.1"/>
    <property type="molecule type" value="Genomic_DNA"/>
</dbReference>
<dbReference type="GO" id="GO:0034220">
    <property type="term" value="P:monoatomic ion transmembrane transport"/>
    <property type="evidence" value="ECO:0007669"/>
    <property type="project" value="UniProtKB-KW"/>
</dbReference>
<protein>
    <submittedName>
        <fullName evidence="3">Two pore domain potassium channel family protein</fullName>
    </submittedName>
</protein>
<dbReference type="STRING" id="192814.GCA_900166575_03619"/>
<keyword evidence="1" id="KW-1133">Transmembrane helix</keyword>
<reference evidence="3 4" key="1">
    <citation type="journal article" date="2003" name="Int. J. Syst. Evol. Microbiol.">
        <title>Halobacillus salinus sp. nov., isolated from a salt lake on the coast of the East Sea in Korea.</title>
        <authorList>
            <person name="Yoon J.H."/>
            <person name="Kang K.H."/>
            <person name="Park Y.H."/>
        </authorList>
    </citation>
    <scope>NUCLEOTIDE SEQUENCE [LARGE SCALE GENOMIC DNA]</scope>
    <source>
        <strain evidence="3 4">HSL-3</strain>
    </source>
</reference>
<dbReference type="Gene3D" id="1.10.287.70">
    <property type="match status" value="1"/>
</dbReference>
<dbReference type="Pfam" id="PF07885">
    <property type="entry name" value="Ion_trans_2"/>
    <property type="match status" value="1"/>
</dbReference>
<dbReference type="RefSeq" id="WP_135328817.1">
    <property type="nucleotide sequence ID" value="NZ_SRJC01000012.1"/>
</dbReference>
<organism evidence="3 4">
    <name type="scientific">Halobacillus salinus</name>
    <dbReference type="NCBI Taxonomy" id="192814"/>
    <lineage>
        <taxon>Bacteria</taxon>
        <taxon>Bacillati</taxon>
        <taxon>Bacillota</taxon>
        <taxon>Bacilli</taxon>
        <taxon>Bacillales</taxon>
        <taxon>Bacillaceae</taxon>
        <taxon>Halobacillus</taxon>
    </lineage>
</organism>
<accession>A0A4Z0GV39</accession>
<comment type="caution">
    <text evidence="3">The sequence shown here is derived from an EMBL/GenBank/DDBJ whole genome shotgun (WGS) entry which is preliminary data.</text>
</comment>
<sequence length="136" mass="15177">MVTVIGSAVCLLIIAGALRQIFSSLEAEYRMFSHHLFISILMLYTIVLIGFGIIYFILVEEGVPVYREDLNGESLSWVHEMARSLYFSGVTLFTVGYGDMIPVGIGRWIAIVEAMVGYSLPAALVAKVWMNYKEDS</sequence>
<dbReference type="Proteomes" id="UP000297982">
    <property type="component" value="Unassembled WGS sequence"/>
</dbReference>
<dbReference type="AlphaFoldDB" id="A0A4Z0GV39"/>
<proteinExistence type="predicted"/>
<evidence type="ECO:0000313" key="4">
    <source>
        <dbReference type="Proteomes" id="UP000297982"/>
    </source>
</evidence>
<dbReference type="InterPro" id="IPR013099">
    <property type="entry name" value="K_chnl_dom"/>
</dbReference>
<gene>
    <name evidence="3" type="ORF">E4663_19360</name>
</gene>
<keyword evidence="3" id="KW-0406">Ion transport</keyword>
<evidence type="ECO:0000256" key="1">
    <source>
        <dbReference type="SAM" id="Phobius"/>
    </source>
</evidence>
<dbReference type="SUPFAM" id="SSF81324">
    <property type="entry name" value="Voltage-gated potassium channels"/>
    <property type="match status" value="1"/>
</dbReference>
<keyword evidence="4" id="KW-1185">Reference proteome</keyword>